<keyword evidence="1" id="KW-1133">Transmembrane helix</keyword>
<feature type="transmembrane region" description="Helical" evidence="1">
    <location>
        <begin position="48"/>
        <end position="65"/>
    </location>
</feature>
<organism evidence="2 3">
    <name type="scientific">Hathewaya histolytica</name>
    <name type="common">Clostridium histolyticum</name>
    <dbReference type="NCBI Taxonomy" id="1498"/>
    <lineage>
        <taxon>Bacteria</taxon>
        <taxon>Bacillati</taxon>
        <taxon>Bacillota</taxon>
        <taxon>Clostridia</taxon>
        <taxon>Eubacteriales</taxon>
        <taxon>Clostridiaceae</taxon>
        <taxon>Hathewaya</taxon>
    </lineage>
</organism>
<keyword evidence="3" id="KW-1185">Reference proteome</keyword>
<evidence type="ECO:0000256" key="1">
    <source>
        <dbReference type="SAM" id="Phobius"/>
    </source>
</evidence>
<evidence type="ECO:0000313" key="3">
    <source>
        <dbReference type="Proteomes" id="UP000308489"/>
    </source>
</evidence>
<keyword evidence="1" id="KW-0472">Membrane</keyword>
<proteinExistence type="predicted"/>
<evidence type="ECO:0000313" key="2">
    <source>
        <dbReference type="EMBL" id="VTQ83586.1"/>
    </source>
</evidence>
<protein>
    <submittedName>
        <fullName evidence="2">Uncharacterized protein</fullName>
    </submittedName>
</protein>
<dbReference type="AlphaFoldDB" id="A0A4U9QXR3"/>
<dbReference type="Proteomes" id="UP000308489">
    <property type="component" value="Chromosome 1"/>
</dbReference>
<reference evidence="2 3" key="1">
    <citation type="submission" date="2019-05" db="EMBL/GenBank/DDBJ databases">
        <authorList>
            <consortium name="Pathogen Informatics"/>
        </authorList>
    </citation>
    <scope>NUCLEOTIDE SEQUENCE [LARGE SCALE GENOMIC DNA]</scope>
    <source>
        <strain evidence="2 3">NCTC503</strain>
    </source>
</reference>
<gene>
    <name evidence="2" type="ORF">NCTC503_00381</name>
</gene>
<accession>A0A4U9QXR3</accession>
<name>A0A4U9QXR3_HATHI</name>
<sequence>MGLIYIMKKKILKNFLLGALFLATLSIVLTIGEVWIYIDNFDSPNTRVIKVIFPFFYTIMLLYSIPRALRVLRVSLISYQIYQLKMSLQ</sequence>
<dbReference type="EMBL" id="LR590481">
    <property type="protein sequence ID" value="VTQ83586.1"/>
    <property type="molecule type" value="Genomic_DNA"/>
</dbReference>
<keyword evidence="1" id="KW-0812">Transmembrane</keyword>
<dbReference type="KEGG" id="hhw:NCTC503_00381"/>